<evidence type="ECO:0000313" key="1">
    <source>
        <dbReference type="EMBL" id="ANY84318.1"/>
    </source>
</evidence>
<name>A0A1B2EWH7_9HYPH</name>
<dbReference type="AlphaFoldDB" id="A0A1B2EWH7"/>
<dbReference type="KEGG" id="moc:BB934_39560"/>
<reference evidence="1" key="1">
    <citation type="submission" date="2016-07" db="EMBL/GenBank/DDBJ databases">
        <title>Microvirga ossetica sp. nov. a new species of rhizobia isolated from root nodules of the legume species Vicia alpestris Steven originated from North Ossetia region in the Caucasus.</title>
        <authorList>
            <person name="Safronova V.I."/>
            <person name="Kuznetsova I.G."/>
            <person name="Sazanova A.L."/>
            <person name="Belimov A."/>
            <person name="Andronov E."/>
            <person name="Osledkin Y.S."/>
            <person name="Onishchuk O.P."/>
            <person name="Kurchak O.N."/>
            <person name="Shaposhnikov A.I."/>
            <person name="Willems A."/>
            <person name="Tikhonovich I.A."/>
        </authorList>
    </citation>
    <scope>NUCLEOTIDE SEQUENCE [LARGE SCALE GENOMIC DNA]</scope>
    <source>
        <strain evidence="1">V5/3M</strain>
        <plasmid evidence="1">unnamed2</plasmid>
    </source>
</reference>
<keyword evidence="1" id="KW-0614">Plasmid</keyword>
<sequence>MADVGLHDSGEQKGWFQVAATIWFMRFSQPCRVNRARTRLAELMGLDHEDGIAGSHGAQA</sequence>
<accession>A0A1B2EWH7</accession>
<geneLocation type="plasmid" evidence="1">
    <name>unnamed2</name>
</geneLocation>
<gene>
    <name evidence="1" type="ORF">BB934_39560</name>
</gene>
<dbReference type="EMBL" id="CP016619">
    <property type="protein sequence ID" value="ANY84318.1"/>
    <property type="molecule type" value="Genomic_DNA"/>
</dbReference>
<proteinExistence type="predicted"/>
<protein>
    <submittedName>
        <fullName evidence="1">Uncharacterized protein</fullName>
    </submittedName>
</protein>
<organism evidence="1">
    <name type="scientific">Microvirga ossetica</name>
    <dbReference type="NCBI Taxonomy" id="1882682"/>
    <lineage>
        <taxon>Bacteria</taxon>
        <taxon>Pseudomonadati</taxon>
        <taxon>Pseudomonadota</taxon>
        <taxon>Alphaproteobacteria</taxon>
        <taxon>Hyphomicrobiales</taxon>
        <taxon>Methylobacteriaceae</taxon>
        <taxon>Microvirga</taxon>
    </lineage>
</organism>